<dbReference type="EMBL" id="QRPK01000084">
    <property type="protein sequence ID" value="RHM06466.1"/>
    <property type="molecule type" value="Genomic_DNA"/>
</dbReference>
<organism evidence="1 2">
    <name type="scientific">Amedibacillus dolichus</name>
    <dbReference type="NCBI Taxonomy" id="31971"/>
    <lineage>
        <taxon>Bacteria</taxon>
        <taxon>Bacillati</taxon>
        <taxon>Bacillota</taxon>
        <taxon>Erysipelotrichia</taxon>
        <taxon>Erysipelotrichales</taxon>
        <taxon>Erysipelotrichaceae</taxon>
        <taxon>Amedibacillus</taxon>
    </lineage>
</organism>
<reference evidence="1 2" key="1">
    <citation type="submission" date="2018-08" db="EMBL/GenBank/DDBJ databases">
        <title>A genome reference for cultivated species of the human gut microbiota.</title>
        <authorList>
            <person name="Zou Y."/>
            <person name="Xue W."/>
            <person name="Luo G."/>
        </authorList>
    </citation>
    <scope>NUCLEOTIDE SEQUENCE [LARGE SCALE GENOMIC DNA]</scope>
    <source>
        <strain evidence="1 2">AF35-6BH</strain>
    </source>
</reference>
<keyword evidence="2" id="KW-1185">Reference proteome</keyword>
<accession>A0A415P1G0</accession>
<evidence type="ECO:0000313" key="1">
    <source>
        <dbReference type="EMBL" id="RHM06466.1"/>
    </source>
</evidence>
<comment type="caution">
    <text evidence="1">The sequence shown here is derived from an EMBL/GenBank/DDBJ whole genome shotgun (WGS) entry which is preliminary data.</text>
</comment>
<name>A0A415P1G0_9FIRM</name>
<dbReference type="Proteomes" id="UP000284868">
    <property type="component" value="Unassembled WGS sequence"/>
</dbReference>
<evidence type="ECO:0000313" key="2">
    <source>
        <dbReference type="Proteomes" id="UP000284868"/>
    </source>
</evidence>
<sequence length="59" mass="7105">MIEVTFRNKETKRLYEHEVLEEIEKIMPIPMSEKKDIMDKLERGDILGFNDIHFKKIAN</sequence>
<gene>
    <name evidence="1" type="ORF">DWZ83_09760</name>
</gene>
<dbReference type="AlphaFoldDB" id="A0A415P1G0"/>
<proteinExistence type="predicted"/>
<protein>
    <submittedName>
        <fullName evidence="1">Uncharacterized protein</fullName>
    </submittedName>
</protein>
<dbReference type="RefSeq" id="WP_022419661.1">
    <property type="nucleotide sequence ID" value="NZ_CAUWIX010000043.1"/>
</dbReference>